<sequence length="576" mass="64633">MPVVPLFSDRPSQGNLLLGSRQMVSAILQHHMEPWAAERRLRALQGLSECLLGLTLDRATMVEWLMLLRRGLAEALVYILFDRYFCGFSKEELIACASTDESEVQYYMEEVLPYFSLVLHNLRDFLGFSLTCCHNSSLSPEIRKETMSHADRLLRELPRLWQNLWDIRTPFLDSQPANIMIDQPNAITAPRTLHHGLTVSIKLVIGFYHGFGTSLTPLPGPTLMPHVALIVWVHCYHKMDRQEALTNARFAVTHYRSTQGKSAMPNLYSKAVAGSTSYKQIAQAVLRDLKTKHDIRGAVFDALEIICSLRPTQAPFFSMAEPCRRRLLRGCIAASLSLVCMHETVDIAASEDALSNMFTFLRWSLMDPNGYPGGFPERQLHAIIAVICAFLVQGVDQQKIKLITEAMMTVKICCTLFNNRNRGAISDTGHDGQLDLARRRSRAAWQVVTDQLRSRGTHRHAQWKSLHTGLTLLGRALAVGEDGTEPVGAEDVHSAAPFLARCNWHECLCSVHAPLHKLQICRGCTYVAYCNDICQRDWADGGHGARCGKTTSNKRRKAIEMPITAEALYESSVLFS</sequence>
<protein>
    <recommendedName>
        <fullName evidence="3">MYND-type domain-containing protein</fullName>
    </recommendedName>
</protein>
<gene>
    <name evidence="1" type="ORF">PsYK624_093570</name>
</gene>
<dbReference type="OrthoDB" id="2756551at2759"/>
<evidence type="ECO:0008006" key="3">
    <source>
        <dbReference type="Google" id="ProtNLM"/>
    </source>
</evidence>
<evidence type="ECO:0000313" key="1">
    <source>
        <dbReference type="EMBL" id="GJE93198.1"/>
    </source>
</evidence>
<name>A0A9P3GBT0_9APHY</name>
<keyword evidence="2" id="KW-1185">Reference proteome</keyword>
<dbReference type="AlphaFoldDB" id="A0A9P3GBT0"/>
<reference evidence="1 2" key="1">
    <citation type="submission" date="2021-08" db="EMBL/GenBank/DDBJ databases">
        <title>Draft Genome Sequence of Phanerochaete sordida strain YK-624.</title>
        <authorList>
            <person name="Mori T."/>
            <person name="Dohra H."/>
            <person name="Suzuki T."/>
            <person name="Kawagishi H."/>
            <person name="Hirai H."/>
        </authorList>
    </citation>
    <scope>NUCLEOTIDE SEQUENCE [LARGE SCALE GENOMIC DNA]</scope>
    <source>
        <strain evidence="1 2">YK-624</strain>
    </source>
</reference>
<dbReference type="Proteomes" id="UP000703269">
    <property type="component" value="Unassembled WGS sequence"/>
</dbReference>
<organism evidence="1 2">
    <name type="scientific">Phanerochaete sordida</name>
    <dbReference type="NCBI Taxonomy" id="48140"/>
    <lineage>
        <taxon>Eukaryota</taxon>
        <taxon>Fungi</taxon>
        <taxon>Dikarya</taxon>
        <taxon>Basidiomycota</taxon>
        <taxon>Agaricomycotina</taxon>
        <taxon>Agaricomycetes</taxon>
        <taxon>Polyporales</taxon>
        <taxon>Phanerochaetaceae</taxon>
        <taxon>Phanerochaete</taxon>
    </lineage>
</organism>
<proteinExistence type="predicted"/>
<dbReference type="EMBL" id="BPQB01000031">
    <property type="protein sequence ID" value="GJE93198.1"/>
    <property type="molecule type" value="Genomic_DNA"/>
</dbReference>
<evidence type="ECO:0000313" key="2">
    <source>
        <dbReference type="Proteomes" id="UP000703269"/>
    </source>
</evidence>
<comment type="caution">
    <text evidence="1">The sequence shown here is derived from an EMBL/GenBank/DDBJ whole genome shotgun (WGS) entry which is preliminary data.</text>
</comment>
<accession>A0A9P3GBT0</accession>